<dbReference type="Proteomes" id="UP000460272">
    <property type="component" value="Unassembled WGS sequence"/>
</dbReference>
<name>A0A6P2C575_9ACTN</name>
<keyword evidence="2" id="KW-1185">Reference proteome</keyword>
<gene>
    <name evidence="1" type="ORF">EAS64_04160</name>
</gene>
<accession>A0A6P2C575</accession>
<dbReference type="EMBL" id="RPFW01000001">
    <property type="protein sequence ID" value="TVZ06592.1"/>
    <property type="molecule type" value="Genomic_DNA"/>
</dbReference>
<dbReference type="AlphaFoldDB" id="A0A6P2C575"/>
<dbReference type="OrthoDB" id="5504890at2"/>
<reference evidence="1 2" key="1">
    <citation type="submission" date="2018-11" db="EMBL/GenBank/DDBJ databases">
        <title>Trebonia kvetii gen.nov., sp.nov., a novel acidophilic actinobacterium, and proposal of the new actinobacterial family Treboniaceae fam. nov.</title>
        <authorList>
            <person name="Rapoport D."/>
            <person name="Sagova-Mareckova M."/>
            <person name="Sedlacek I."/>
            <person name="Provaznik J."/>
            <person name="Kralova S."/>
            <person name="Pavlinic D."/>
            <person name="Benes V."/>
            <person name="Kopecky J."/>
        </authorList>
    </citation>
    <scope>NUCLEOTIDE SEQUENCE [LARGE SCALE GENOMIC DNA]</scope>
    <source>
        <strain evidence="1 2">15Tr583</strain>
    </source>
</reference>
<proteinExistence type="predicted"/>
<protein>
    <submittedName>
        <fullName evidence="1">Uncharacterized protein</fullName>
    </submittedName>
</protein>
<sequence>MTTQGLLGIYLNDHLAGATTGTGLARRMAASAEPGTERAAVLSRLASEITADRTALLRIMTTLGIPVRGYKVFASWAGERAGRLKLNGHLVTRSPLSDLEETEMLRLGVGGKAAGWRTLRALAARDGRLDADRLDDLLVRADRQSSELESLRVSTVEQLLASETG</sequence>
<evidence type="ECO:0000313" key="2">
    <source>
        <dbReference type="Proteomes" id="UP000460272"/>
    </source>
</evidence>
<dbReference type="RefSeq" id="WP_145851345.1">
    <property type="nucleotide sequence ID" value="NZ_RPFW01000001.1"/>
</dbReference>
<evidence type="ECO:0000313" key="1">
    <source>
        <dbReference type="EMBL" id="TVZ06592.1"/>
    </source>
</evidence>
<comment type="caution">
    <text evidence="1">The sequence shown here is derived from an EMBL/GenBank/DDBJ whole genome shotgun (WGS) entry which is preliminary data.</text>
</comment>
<organism evidence="1 2">
    <name type="scientific">Trebonia kvetii</name>
    <dbReference type="NCBI Taxonomy" id="2480626"/>
    <lineage>
        <taxon>Bacteria</taxon>
        <taxon>Bacillati</taxon>
        <taxon>Actinomycetota</taxon>
        <taxon>Actinomycetes</taxon>
        <taxon>Streptosporangiales</taxon>
        <taxon>Treboniaceae</taxon>
        <taxon>Trebonia</taxon>
    </lineage>
</organism>